<dbReference type="SUPFAM" id="SSF52151">
    <property type="entry name" value="FabD/lysophospholipase-like"/>
    <property type="match status" value="1"/>
</dbReference>
<dbReference type="SMART" id="SM00827">
    <property type="entry name" value="PKS_AT"/>
    <property type="match status" value="1"/>
</dbReference>
<dbReference type="InterPro" id="IPR029063">
    <property type="entry name" value="SAM-dependent_MTases_sf"/>
</dbReference>
<dbReference type="SMART" id="SM00825">
    <property type="entry name" value="PKS_KS"/>
    <property type="match status" value="1"/>
</dbReference>
<dbReference type="Pfam" id="PF00109">
    <property type="entry name" value="ketoacyl-synt"/>
    <property type="match status" value="1"/>
</dbReference>
<dbReference type="SMART" id="SM00822">
    <property type="entry name" value="PKS_KR"/>
    <property type="match status" value="1"/>
</dbReference>
<dbReference type="InterPro" id="IPR036291">
    <property type="entry name" value="NAD(P)-bd_dom_sf"/>
</dbReference>
<keyword evidence="7" id="KW-0012">Acyltransferase</keyword>
<dbReference type="SUPFAM" id="SSF51735">
    <property type="entry name" value="NAD(P)-binding Rossmann-fold domains"/>
    <property type="match status" value="2"/>
</dbReference>
<dbReference type="Pfam" id="PF08659">
    <property type="entry name" value="KR"/>
    <property type="match status" value="1"/>
</dbReference>
<feature type="active site" description="Proton acceptor; for dehydratase activity" evidence="8">
    <location>
        <position position="1010"/>
    </location>
</feature>
<dbReference type="InterPro" id="IPR042104">
    <property type="entry name" value="PKS_dehydratase_sf"/>
</dbReference>
<keyword evidence="4" id="KW-0521">NADP</keyword>
<dbReference type="GO" id="GO:0044550">
    <property type="term" value="P:secondary metabolite biosynthetic process"/>
    <property type="evidence" value="ECO:0007669"/>
    <property type="project" value="TreeGrafter"/>
</dbReference>
<dbReference type="InterPro" id="IPR050091">
    <property type="entry name" value="PKS_NRPS_Biosynth_Enz"/>
</dbReference>
<dbReference type="PROSITE" id="PS00606">
    <property type="entry name" value="KS3_1"/>
    <property type="match status" value="1"/>
</dbReference>
<dbReference type="FunFam" id="3.40.47.10:FF:000019">
    <property type="entry name" value="Polyketide synthase type I"/>
    <property type="match status" value="1"/>
</dbReference>
<evidence type="ECO:0000256" key="7">
    <source>
        <dbReference type="ARBA" id="ARBA00023315"/>
    </source>
</evidence>
<dbReference type="InterPro" id="IPR013217">
    <property type="entry name" value="Methyltransf_12"/>
</dbReference>
<feature type="domain" description="Ketosynthase family 3 (KS3)" evidence="9">
    <location>
        <begin position="16"/>
        <end position="441"/>
    </location>
</feature>
<keyword evidence="12" id="KW-1185">Reference proteome</keyword>
<keyword evidence="1" id="KW-0596">Phosphopantetheine</keyword>
<dbReference type="Pfam" id="PF02801">
    <property type="entry name" value="Ketoacyl-synt_C"/>
    <property type="match status" value="1"/>
</dbReference>
<dbReference type="Proteomes" id="UP000243515">
    <property type="component" value="Unassembled WGS sequence"/>
</dbReference>
<feature type="region of interest" description="N-terminal hotdog fold" evidence="8">
    <location>
        <begin position="978"/>
        <end position="1113"/>
    </location>
</feature>
<dbReference type="SMART" id="SM00829">
    <property type="entry name" value="PKS_ER"/>
    <property type="match status" value="1"/>
</dbReference>
<dbReference type="InterPro" id="IPR011032">
    <property type="entry name" value="GroES-like_sf"/>
</dbReference>
<evidence type="ECO:0000256" key="2">
    <source>
        <dbReference type="ARBA" id="ARBA00022553"/>
    </source>
</evidence>
<dbReference type="CDD" id="cd02440">
    <property type="entry name" value="AdoMet_MTases"/>
    <property type="match status" value="1"/>
</dbReference>
<dbReference type="InterPro" id="IPR049552">
    <property type="entry name" value="PKS_DH_N"/>
</dbReference>
<dbReference type="InterPro" id="IPR016035">
    <property type="entry name" value="Acyl_Trfase/lysoPLipase"/>
</dbReference>
<organism evidence="11 12">
    <name type="scientific">Elaphomyces granulatus</name>
    <dbReference type="NCBI Taxonomy" id="519963"/>
    <lineage>
        <taxon>Eukaryota</taxon>
        <taxon>Fungi</taxon>
        <taxon>Dikarya</taxon>
        <taxon>Ascomycota</taxon>
        <taxon>Pezizomycotina</taxon>
        <taxon>Eurotiomycetes</taxon>
        <taxon>Eurotiomycetidae</taxon>
        <taxon>Eurotiales</taxon>
        <taxon>Elaphomycetaceae</taxon>
        <taxon>Elaphomyces</taxon>
    </lineage>
</organism>
<dbReference type="InterPro" id="IPR020807">
    <property type="entry name" value="PKS_DH"/>
</dbReference>
<dbReference type="InterPro" id="IPR032821">
    <property type="entry name" value="PKS_assoc"/>
</dbReference>
<evidence type="ECO:0000313" key="11">
    <source>
        <dbReference type="EMBL" id="OXV11891.1"/>
    </source>
</evidence>
<dbReference type="InterPro" id="IPR036736">
    <property type="entry name" value="ACP-like_sf"/>
</dbReference>
<dbReference type="InterPro" id="IPR001227">
    <property type="entry name" value="Ac_transferase_dom_sf"/>
</dbReference>
<dbReference type="FunFam" id="3.40.50.720:FF:000209">
    <property type="entry name" value="Polyketide synthase Pks12"/>
    <property type="match status" value="1"/>
</dbReference>
<dbReference type="InterPro" id="IPR014043">
    <property type="entry name" value="Acyl_transferase_dom"/>
</dbReference>
<evidence type="ECO:0000256" key="5">
    <source>
        <dbReference type="ARBA" id="ARBA00023002"/>
    </source>
</evidence>
<dbReference type="Pfam" id="PF16197">
    <property type="entry name" value="KAsynt_C_assoc"/>
    <property type="match status" value="1"/>
</dbReference>
<dbReference type="EMBL" id="NPHW01002238">
    <property type="protein sequence ID" value="OXV11891.1"/>
    <property type="molecule type" value="Genomic_DNA"/>
</dbReference>
<dbReference type="Gene3D" id="3.40.47.10">
    <property type="match status" value="1"/>
</dbReference>
<dbReference type="SMART" id="SM00826">
    <property type="entry name" value="PKS_DH"/>
    <property type="match status" value="1"/>
</dbReference>
<dbReference type="InterPro" id="IPR014031">
    <property type="entry name" value="Ketoacyl_synth_C"/>
</dbReference>
<dbReference type="InterPro" id="IPR013968">
    <property type="entry name" value="PKS_KR"/>
</dbReference>
<dbReference type="SUPFAM" id="SSF53901">
    <property type="entry name" value="Thiolase-like"/>
    <property type="match status" value="1"/>
</dbReference>
<dbReference type="GO" id="GO:0004315">
    <property type="term" value="F:3-oxoacyl-[acyl-carrier-protein] synthase activity"/>
    <property type="evidence" value="ECO:0007669"/>
    <property type="project" value="InterPro"/>
</dbReference>
<dbReference type="Gene3D" id="3.40.366.10">
    <property type="entry name" value="Malonyl-Coenzyme A Acyl Carrier Protein, domain 2"/>
    <property type="match status" value="1"/>
</dbReference>
<dbReference type="PROSITE" id="PS52019">
    <property type="entry name" value="PKS_MFAS_DH"/>
    <property type="match status" value="1"/>
</dbReference>
<dbReference type="InterPro" id="IPR016036">
    <property type="entry name" value="Malonyl_transacylase_ACP-bd"/>
</dbReference>
<dbReference type="InterPro" id="IPR014030">
    <property type="entry name" value="Ketoacyl_synth_N"/>
</dbReference>
<dbReference type="InterPro" id="IPR020841">
    <property type="entry name" value="PKS_Beta-ketoAc_synthase_dom"/>
</dbReference>
<dbReference type="Gene3D" id="3.90.180.10">
    <property type="entry name" value="Medium-chain alcohol dehydrogenases, catalytic domain"/>
    <property type="match status" value="1"/>
</dbReference>
<sequence>MEFIDGPTGPPLGDRVMPIAIVGVGGRFPGDASNPDKLWELLCHGKSAMTEVPKDRFNVDAFYHPQAERAGTQNFRGAHFMDRDPEAFDAPFFSISPNEAKAMDPQQRMCLEVAYEAMENAGVRMEDVVGSDTSCYVGSFTQDYNDLMSRDPECLPSYWSTGTSSACISNRISWFYDLRGPSMTVDTACSSSLVALHLACQSLRAGESKMSLVGGVNFMCSPAMNTAMTTLHFLTPDSKCQTFDEKANGYARGEGTSFVVLKPLNIAIRDNDVIRAVIRNTGSNQDGKTPGITFPSAEAQASLIRKMYEDAALDLGETGYFEAHGTGTAAGDPIETRALGATFGRARSPEKPLWVGSIKPNIGHLEGASGLAGLTKALYVLEKGLIPPQIWLQKANPRIRLEEWNLAIPHKLTPWPYKGLRRVSINSFGFGGTNAHVILDDAYHYMKARGIDGFHNTTILDTDEIDLDAKSDSGISFSSCGSSGWVEDKLMNDEKPIKPTPKLIALSTHEQDGIKRISDANMIYLKQKLEALDPTEQAVLINQYAYTTSERRSILPWKSFAVVSVDGFNTGLVQVAKPVRSSRVPKLGFVFTGQGAQHFSMGRELCAYDEYSNSLRDAGAYLTAIGCPWLLITELSRDEKSSKVNDPYYSQPICTAVQIALVDLLRDWGIIPSAVVGHSSGEIAAAYAKGAITREAALTIAYHRGRLSSLLSNFAPGIKGGMLAAGVGEEAARLYLEKVTNGEAVVACINSPTSVTISGDLSAILQIETMMKADGLFARQLKVETAYHSPHMQVIGQKYLESLSGIQLLPGNPSSPKMFSSVTGELIDNSNLGPEYWVSNMLNTVRFSEAVKALLEHSESRRRKRANAKPYVDVLVELGPHGALQGPIKQILGSVKAECTSLSILHRGSDAIHSALEAVGRLFQQGHPANITAANSPQKESKRKMLVDLPPFSWNHTNKYWHESALASNYRFRKLPRNDLLGLLDDEGNLSEYRWRNFLRLSENPWIQDHSVQNTLLYPAAGMMVMALEAAVQIAKPETKVDGFELRDIIVQNALIIPRDEDGIETMLHLRPWRTGSQATTFDWHEFTIYSRPGKEEWARNCTGLLAVKYKNDAGNSSFTDEEQLSNSTHRQIYERVRRESPVIESTNQFYDHRFESGLQYGDTFRNLIEIHKGRKQSICNVRIPDIASIMPENFIRNHIIHPCTLDTIIQALFPSLDAPNEKAKVAAIPTYIEKLFVSADILSEPGNVLQTYSLVGYTGLKEAEGSVYASVEGWEKPLIAMKRVRLTRLSALTGVSDVSKSKADLRKVTGGLHWQEDVSKLKNYDIQMLCSNVGPNCNPHAAIVSFMRLATHKNPTMKILEIGAGEGAVTAHILNALAGKDGESTPWFKSYLVTDIGQSTIDKINEQFGSWKPYVETMVLRIDQDLTRQGLHSGDYDCIIVTNLSAEAASIDSALANLRTLLKDGGKLVICGTSAVDITGDGWAKDLHAHRFSEIDCFTSYEGEQGQMPSFLLSTALGKPISDIPNHVLIVTAKNPSSQEITLLGNIQDAFQILGISVSTIGFDQVRDISLFEKTCIMLAEVETPLLFEIDLHDFEQLKRIILEPNALLWVTRGGTVDCENPHLALVTGLSRSIRQENFGIPFCTLDLDPKVPVGTETNAAFVISGMRELAVVKGDREFAIREGRMMVPRLHLEQGTNRLISSLNTEWSPEFAPLKQPDRALTLTVGIPGMLDTLFFKDDESYRYPLKQDEIEIEVRATGLNFMDIMVAMDQVQEPSVGVECSGVVTRIGSEVKRFKPGDGVMTWRLGAFSNFIRNAESMFQPIPCDMTYETAASIPIVYVTAYQALIEAARLKAGEKILIHAGAGGVGQAAVMIAKHIGAEIFVTVGSQAKKAHLIENYGIPEDHIFNSRDLTFADGVKRMTDGKGVDVVLNSLAGEALRLSWMCLAWFGRFIELGKKDITGNTGLDMAPFLKNVSFHSVNVIGMLRESTLRASELFEKTMEFIRVGSLQPVLPINVMNYSQIEEGFRLVQRGVHIGKVVFKANDDDMVMALPRPVKATTFDSEATYILSGGLGSLGQELSKWMTRNGARNLAFLSRSSAAKAESQTFLSGLARDGVRAVVYACDIGIAEHVEQAVARCKEEMPPIRGVIQSAMSLADSSFTQMTSKQWSLSVNSKASGTWNLHRFLPKELDFFVMLSSSLGVLGGRGQANYTAGNTFLDALAHYRRAQGLTAVSFDVAPVTGIGYVAEHAELIDSFDAQGHITLKADEFMALFQASISGETINGHEFPVQLVTGFGTGGYMASQGRSLPYYLDDPKMSHIAEVDSTNAGSEDTDKSWQAQLSQISSVSAGADLVAAALRSKLAKQMMVSLEDIDISKPMTMYGVDSLTAAEIRAWSFRDLQSDVSIFDIISKTPISMLARTIVMKSKFVPKEISEADF</sequence>
<proteinExistence type="predicted"/>
<keyword evidence="2" id="KW-0597">Phosphoprotein</keyword>
<evidence type="ECO:0000256" key="1">
    <source>
        <dbReference type="ARBA" id="ARBA00022450"/>
    </source>
</evidence>
<dbReference type="Pfam" id="PF00698">
    <property type="entry name" value="Acyl_transf_1"/>
    <property type="match status" value="1"/>
</dbReference>
<dbReference type="CDD" id="cd00833">
    <property type="entry name" value="PKS"/>
    <property type="match status" value="1"/>
</dbReference>
<dbReference type="PANTHER" id="PTHR43775:SF29">
    <property type="entry name" value="ASPERFURANONE POLYKETIDE SYNTHASE AFOG-RELATED"/>
    <property type="match status" value="1"/>
</dbReference>
<keyword evidence="3" id="KW-0808">Transferase</keyword>
<dbReference type="InterPro" id="IPR049551">
    <property type="entry name" value="PKS_DH_C"/>
</dbReference>
<keyword evidence="6" id="KW-0511">Multifunctional enzyme</keyword>
<dbReference type="GO" id="GO:0004312">
    <property type="term" value="F:fatty acid synthase activity"/>
    <property type="evidence" value="ECO:0007669"/>
    <property type="project" value="TreeGrafter"/>
</dbReference>
<feature type="region of interest" description="C-terminal hotdog fold" evidence="8">
    <location>
        <begin position="1142"/>
        <end position="1296"/>
    </location>
</feature>
<protein>
    <recommendedName>
        <fullName evidence="13">Carrier domain-containing protein</fullName>
    </recommendedName>
</protein>
<evidence type="ECO:0000259" key="9">
    <source>
        <dbReference type="PROSITE" id="PS52004"/>
    </source>
</evidence>
<dbReference type="SUPFAM" id="SSF50129">
    <property type="entry name" value="GroES-like"/>
    <property type="match status" value="1"/>
</dbReference>
<dbReference type="OrthoDB" id="329835at2759"/>
<dbReference type="InterPro" id="IPR056501">
    <property type="entry name" value="NAD-bd_HRPKS_sdrA"/>
</dbReference>
<dbReference type="PANTHER" id="PTHR43775">
    <property type="entry name" value="FATTY ACID SYNTHASE"/>
    <property type="match status" value="1"/>
</dbReference>
<evidence type="ECO:0000256" key="4">
    <source>
        <dbReference type="ARBA" id="ARBA00022857"/>
    </source>
</evidence>
<gene>
    <name evidence="11" type="ORF">Egran_00348</name>
</gene>
<dbReference type="Pfam" id="PF00107">
    <property type="entry name" value="ADH_zinc_N"/>
    <property type="match status" value="1"/>
</dbReference>
<evidence type="ECO:0000259" key="10">
    <source>
        <dbReference type="PROSITE" id="PS52019"/>
    </source>
</evidence>
<dbReference type="Pfam" id="PF08240">
    <property type="entry name" value="ADH_N"/>
    <property type="match status" value="1"/>
</dbReference>
<dbReference type="Gene3D" id="3.10.129.110">
    <property type="entry name" value="Polyketide synthase dehydratase"/>
    <property type="match status" value="1"/>
</dbReference>
<dbReference type="GO" id="GO:1901336">
    <property type="term" value="P:lactone biosynthetic process"/>
    <property type="evidence" value="ECO:0007669"/>
    <property type="project" value="UniProtKB-ARBA"/>
</dbReference>
<evidence type="ECO:0000313" key="12">
    <source>
        <dbReference type="Proteomes" id="UP000243515"/>
    </source>
</evidence>
<dbReference type="SUPFAM" id="SSF53335">
    <property type="entry name" value="S-adenosyl-L-methionine-dependent methyltransferases"/>
    <property type="match status" value="1"/>
</dbReference>
<feature type="domain" description="PKS/mFAS DH" evidence="10">
    <location>
        <begin position="978"/>
        <end position="1296"/>
    </location>
</feature>
<dbReference type="Gene3D" id="3.40.50.150">
    <property type="entry name" value="Vaccinia Virus protein VP39"/>
    <property type="match status" value="1"/>
</dbReference>
<accession>A0A232M669</accession>
<dbReference type="Pfam" id="PF14765">
    <property type="entry name" value="PS-DH"/>
    <property type="match status" value="1"/>
</dbReference>
<dbReference type="Pfam" id="PF23114">
    <property type="entry name" value="NAD-bd_HRPKS_sdrA"/>
    <property type="match status" value="1"/>
</dbReference>
<evidence type="ECO:0000256" key="8">
    <source>
        <dbReference type="PROSITE-ProRule" id="PRU01363"/>
    </source>
</evidence>
<dbReference type="InterPro" id="IPR020843">
    <property type="entry name" value="ER"/>
</dbReference>
<dbReference type="Gene3D" id="1.10.1200.10">
    <property type="entry name" value="ACP-like"/>
    <property type="match status" value="1"/>
</dbReference>
<evidence type="ECO:0000256" key="3">
    <source>
        <dbReference type="ARBA" id="ARBA00022679"/>
    </source>
</evidence>
<feature type="active site" description="Proton donor; for dehydratase activity" evidence="8">
    <location>
        <position position="1207"/>
    </location>
</feature>
<dbReference type="SUPFAM" id="SSF47336">
    <property type="entry name" value="ACP-like"/>
    <property type="match status" value="1"/>
</dbReference>
<name>A0A232M669_9EURO</name>
<keyword evidence="5" id="KW-0560">Oxidoreductase</keyword>
<dbReference type="PROSITE" id="PS52004">
    <property type="entry name" value="KS3_2"/>
    <property type="match status" value="1"/>
</dbReference>
<dbReference type="InterPro" id="IPR013149">
    <property type="entry name" value="ADH-like_C"/>
</dbReference>
<dbReference type="GO" id="GO:0006633">
    <property type="term" value="P:fatty acid biosynthetic process"/>
    <property type="evidence" value="ECO:0007669"/>
    <property type="project" value="InterPro"/>
</dbReference>
<dbReference type="InterPro" id="IPR013154">
    <property type="entry name" value="ADH-like_N"/>
</dbReference>
<dbReference type="Pfam" id="PF08242">
    <property type="entry name" value="Methyltransf_12"/>
    <property type="match status" value="1"/>
</dbReference>
<reference evidence="11 12" key="1">
    <citation type="journal article" date="2015" name="Environ. Microbiol.">
        <title>Metagenome sequence of Elaphomyces granulatus from sporocarp tissue reveals Ascomycota ectomycorrhizal fingerprints of genome expansion and a Proteobacteria-rich microbiome.</title>
        <authorList>
            <person name="Quandt C.A."/>
            <person name="Kohler A."/>
            <person name="Hesse C.N."/>
            <person name="Sharpton T.J."/>
            <person name="Martin F."/>
            <person name="Spatafora J.W."/>
        </authorList>
    </citation>
    <scope>NUCLEOTIDE SEQUENCE [LARGE SCALE GENOMIC DNA]</scope>
    <source>
        <strain evidence="11 12">OSC145934</strain>
    </source>
</reference>
<dbReference type="GO" id="GO:0016491">
    <property type="term" value="F:oxidoreductase activity"/>
    <property type="evidence" value="ECO:0007669"/>
    <property type="project" value="UniProtKB-KW"/>
</dbReference>
<dbReference type="CDD" id="cd05195">
    <property type="entry name" value="enoyl_red"/>
    <property type="match status" value="1"/>
</dbReference>
<dbReference type="InterPro" id="IPR049900">
    <property type="entry name" value="PKS_mFAS_DH"/>
</dbReference>
<evidence type="ECO:0008006" key="13">
    <source>
        <dbReference type="Google" id="ProtNLM"/>
    </source>
</evidence>
<dbReference type="Pfam" id="PF21089">
    <property type="entry name" value="PKS_DH_N"/>
    <property type="match status" value="1"/>
</dbReference>
<dbReference type="Gene3D" id="3.40.50.720">
    <property type="entry name" value="NAD(P)-binding Rossmann-like Domain"/>
    <property type="match status" value="3"/>
</dbReference>
<comment type="caution">
    <text evidence="11">The sequence shown here is derived from an EMBL/GenBank/DDBJ whole genome shotgun (WGS) entry which is preliminary data.</text>
</comment>
<evidence type="ECO:0000256" key="6">
    <source>
        <dbReference type="ARBA" id="ARBA00023268"/>
    </source>
</evidence>
<dbReference type="InterPro" id="IPR018201">
    <property type="entry name" value="Ketoacyl_synth_AS"/>
</dbReference>
<dbReference type="InterPro" id="IPR057326">
    <property type="entry name" value="KR_dom"/>
</dbReference>
<dbReference type="SUPFAM" id="SSF55048">
    <property type="entry name" value="Probable ACP-binding domain of malonyl-CoA ACP transacylase"/>
    <property type="match status" value="1"/>
</dbReference>
<dbReference type="InterPro" id="IPR016039">
    <property type="entry name" value="Thiolase-like"/>
</dbReference>